<dbReference type="Proteomes" id="UP000279259">
    <property type="component" value="Unassembled WGS sequence"/>
</dbReference>
<sequence>MLFAKFLLALPLFATASLSAPTGKTVAVIERASSSPVDVLSVVSNLQTGVNGLGSITPASNLTDVNLKLTALVSALNSAASSLTANANAGVSVGGGLGSTLSGLLGSLLGSSSQTQLKSQVATVLNEAITTINTLLGHISVDVAKQPEIAALLSSTDSSLVKVISNASKLVSGLLATLVAKLGGTNLTSSLGQVYNLLGPLSGLLHLA</sequence>
<evidence type="ECO:0000313" key="2">
    <source>
        <dbReference type="EMBL" id="RSH95290.1"/>
    </source>
</evidence>
<comment type="caution">
    <text evidence="2">The sequence shown here is derived from an EMBL/GenBank/DDBJ whole genome shotgun (WGS) entry which is preliminary data.</text>
</comment>
<name>A0A427YVY7_9TREE</name>
<feature type="chain" id="PRO_5019481955" evidence="1">
    <location>
        <begin position="20"/>
        <end position="208"/>
    </location>
</feature>
<gene>
    <name evidence="2" type="ORF">EHS25_000377</name>
</gene>
<reference evidence="2 3" key="1">
    <citation type="submission" date="2018-11" db="EMBL/GenBank/DDBJ databases">
        <title>Genome sequence of Saitozyma podzolica DSM 27192.</title>
        <authorList>
            <person name="Aliyu H."/>
            <person name="Gorte O."/>
            <person name="Ochsenreither K."/>
        </authorList>
    </citation>
    <scope>NUCLEOTIDE SEQUENCE [LARGE SCALE GENOMIC DNA]</scope>
    <source>
        <strain evidence="2 3">DSM 27192</strain>
    </source>
</reference>
<proteinExistence type="predicted"/>
<evidence type="ECO:0000256" key="1">
    <source>
        <dbReference type="SAM" id="SignalP"/>
    </source>
</evidence>
<keyword evidence="1" id="KW-0732">Signal</keyword>
<accession>A0A427YVY7</accession>
<organism evidence="2 3">
    <name type="scientific">Saitozyma podzolica</name>
    <dbReference type="NCBI Taxonomy" id="1890683"/>
    <lineage>
        <taxon>Eukaryota</taxon>
        <taxon>Fungi</taxon>
        <taxon>Dikarya</taxon>
        <taxon>Basidiomycota</taxon>
        <taxon>Agaricomycotina</taxon>
        <taxon>Tremellomycetes</taxon>
        <taxon>Tremellales</taxon>
        <taxon>Trimorphomycetaceae</taxon>
        <taxon>Saitozyma</taxon>
    </lineage>
</organism>
<dbReference type="OrthoDB" id="10446791at2759"/>
<keyword evidence="3" id="KW-1185">Reference proteome</keyword>
<dbReference type="EMBL" id="RSCD01000001">
    <property type="protein sequence ID" value="RSH95290.1"/>
    <property type="molecule type" value="Genomic_DNA"/>
</dbReference>
<dbReference type="AlphaFoldDB" id="A0A427YVY7"/>
<evidence type="ECO:0000313" key="3">
    <source>
        <dbReference type="Proteomes" id="UP000279259"/>
    </source>
</evidence>
<protein>
    <submittedName>
        <fullName evidence="2">Uncharacterized protein</fullName>
    </submittedName>
</protein>
<feature type="signal peptide" evidence="1">
    <location>
        <begin position="1"/>
        <end position="19"/>
    </location>
</feature>